<evidence type="ECO:0000256" key="2">
    <source>
        <dbReference type="SAM" id="Phobius"/>
    </source>
</evidence>
<feature type="region of interest" description="Disordered" evidence="1">
    <location>
        <begin position="56"/>
        <end position="76"/>
    </location>
</feature>
<keyword evidence="2" id="KW-0472">Membrane</keyword>
<gene>
    <name evidence="3" type="ORF">BBN63_25230</name>
</gene>
<evidence type="ECO:0000313" key="3">
    <source>
        <dbReference type="EMBL" id="AQU68992.1"/>
    </source>
</evidence>
<accession>A0A1U9QXL2</accession>
<reference evidence="3 4" key="1">
    <citation type="submission" date="2016-11" db="EMBL/GenBank/DDBJ databases">
        <title>Complete genome sequence of Streptomyces niveus SCSIO 3406.</title>
        <authorList>
            <person name="Zhu Q."/>
            <person name="Cheng W."/>
            <person name="Song Y."/>
            <person name="Li Q."/>
            <person name="Ju J."/>
        </authorList>
    </citation>
    <scope>NUCLEOTIDE SEQUENCE [LARGE SCALE GENOMIC DNA]</scope>
    <source>
        <strain evidence="3 4">SCSIO 3406</strain>
    </source>
</reference>
<dbReference type="OrthoDB" id="164831at2"/>
<keyword evidence="4" id="KW-1185">Reference proteome</keyword>
<dbReference type="RefSeq" id="WP_078077632.1">
    <property type="nucleotide sequence ID" value="NZ_CP018047.1"/>
</dbReference>
<feature type="transmembrane region" description="Helical" evidence="2">
    <location>
        <begin position="30"/>
        <end position="51"/>
    </location>
</feature>
<sequence length="215" mass="23409">MASKTQSTERKARIEQMRKAERARERRNRIITITASTVVVVALVAFGAFVLNKESEDQKKEEQAAAEPVKGEKSWDAKELGRDHVAEAVEYPQTPPVGGNHNQAWMNCAGDVYKDAVPDVNAVHSLEHGAVWVTYNDKAPEGDVKALGELVGKTQYTLMSPVKEQAGAIMLTAWGKQVTVDSAKDPRVNQFFAKYVQGPQTPEPGAACTGGMGDQ</sequence>
<dbReference type="EMBL" id="CP018047">
    <property type="protein sequence ID" value="AQU68992.1"/>
    <property type="molecule type" value="Genomic_DNA"/>
</dbReference>
<dbReference type="AlphaFoldDB" id="A0A1U9QXL2"/>
<evidence type="ECO:0008006" key="5">
    <source>
        <dbReference type="Google" id="ProtNLM"/>
    </source>
</evidence>
<dbReference type="InterPro" id="IPR021454">
    <property type="entry name" value="DUF3105"/>
</dbReference>
<evidence type="ECO:0000313" key="4">
    <source>
        <dbReference type="Proteomes" id="UP000189677"/>
    </source>
</evidence>
<feature type="region of interest" description="Disordered" evidence="1">
    <location>
        <begin position="1"/>
        <end position="24"/>
    </location>
</feature>
<proteinExistence type="predicted"/>
<protein>
    <recommendedName>
        <fullName evidence="5">DUF3105 domain-containing protein</fullName>
    </recommendedName>
</protein>
<keyword evidence="2" id="KW-0812">Transmembrane</keyword>
<name>A0A1U9QXL2_STRNV</name>
<organism evidence="3 4">
    <name type="scientific">Streptomyces niveus</name>
    <name type="common">Streptomyces spheroides</name>
    <dbReference type="NCBI Taxonomy" id="193462"/>
    <lineage>
        <taxon>Bacteria</taxon>
        <taxon>Bacillati</taxon>
        <taxon>Actinomycetota</taxon>
        <taxon>Actinomycetes</taxon>
        <taxon>Kitasatosporales</taxon>
        <taxon>Streptomycetaceae</taxon>
        <taxon>Streptomyces</taxon>
    </lineage>
</organism>
<evidence type="ECO:0000256" key="1">
    <source>
        <dbReference type="SAM" id="MobiDB-lite"/>
    </source>
</evidence>
<dbReference type="Pfam" id="PF11303">
    <property type="entry name" value="DUF3105"/>
    <property type="match status" value="1"/>
</dbReference>
<dbReference type="KEGG" id="snw:BBN63_25230"/>
<dbReference type="Proteomes" id="UP000189677">
    <property type="component" value="Chromosome"/>
</dbReference>
<feature type="compositionally biased region" description="Basic and acidic residues" evidence="1">
    <location>
        <begin position="7"/>
        <end position="24"/>
    </location>
</feature>
<keyword evidence="2" id="KW-1133">Transmembrane helix</keyword>